<dbReference type="InterPro" id="IPR013154">
    <property type="entry name" value="ADH-like_N"/>
</dbReference>
<evidence type="ECO:0000259" key="2">
    <source>
        <dbReference type="Pfam" id="PF08240"/>
    </source>
</evidence>
<protein>
    <submittedName>
        <fullName evidence="3">Chlorophyll synthesis pathway protein BchC</fullName>
    </submittedName>
</protein>
<dbReference type="Proteomes" id="UP000503162">
    <property type="component" value="Chromosome"/>
</dbReference>
<sequence>MSAYDDVVTSELDTLAIVLHQPRALRPDPLRVCAPGAADVLVQVGWSGISTGTERLLWDGRMPAFPGMGYPLVPGYESVGEVVHAGPEAGLRTGDTVFVPGSNCFGSVRGLFGGASRRVVLPAARALRIDPALRERGVLFALAATALHALRACAEPVELIVGHGTLGRLLARLALLEGAQPVVWETDPQRRGGAPGYAVVDPATDERRGLRSVIDASGDAAVLDALIARLAPGGGLVLAGFYEQPLSFQFAPAFMRELRLRVAAQWQPDDLAAVRALVDSGRLDLDGLITHQRAAREAPQAYATAFGDPDCLKMVLDWRACP</sequence>
<gene>
    <name evidence="3" type="primary">bchC</name>
    <name evidence="3" type="ORF">G9Q37_00125</name>
</gene>
<dbReference type="GO" id="GO:0036354">
    <property type="term" value="F:bacteriochlorophyllide-a dehydrogenase activity"/>
    <property type="evidence" value="ECO:0007669"/>
    <property type="project" value="InterPro"/>
</dbReference>
<dbReference type="RefSeq" id="WP_166222800.1">
    <property type="nucleotide sequence ID" value="NZ_CP049989.1"/>
</dbReference>
<dbReference type="PANTHER" id="PTHR43189:SF1">
    <property type="entry name" value="ZINC-TYPE ALCOHOL DEHYDROGENASE-LIKE PROTEIN C1198.01"/>
    <property type="match status" value="1"/>
</dbReference>
<dbReference type="SUPFAM" id="SSF51735">
    <property type="entry name" value="NAD(P)-binding Rossmann-fold domains"/>
    <property type="match status" value="1"/>
</dbReference>
<dbReference type="NCBIfam" id="TIGR01202">
    <property type="entry name" value="bchC"/>
    <property type="match status" value="1"/>
</dbReference>
<dbReference type="InterPro" id="IPR011032">
    <property type="entry name" value="GroES-like_sf"/>
</dbReference>
<dbReference type="Gene3D" id="3.40.50.720">
    <property type="entry name" value="NAD(P)-binding Rossmann-like Domain"/>
    <property type="match status" value="1"/>
</dbReference>
<dbReference type="EMBL" id="CP049989">
    <property type="protein sequence ID" value="QIM50647.1"/>
    <property type="molecule type" value="Genomic_DNA"/>
</dbReference>
<accession>A0A6G8IBU7</accession>
<evidence type="ECO:0000256" key="1">
    <source>
        <dbReference type="ARBA" id="ARBA00023002"/>
    </source>
</evidence>
<feature type="domain" description="Alcohol dehydrogenase-like N-terminal" evidence="2">
    <location>
        <begin position="37"/>
        <end position="129"/>
    </location>
</feature>
<proteinExistence type="predicted"/>
<dbReference type="Pfam" id="PF08240">
    <property type="entry name" value="ADH_N"/>
    <property type="match status" value="1"/>
</dbReference>
<dbReference type="Gene3D" id="3.90.180.10">
    <property type="entry name" value="Medium-chain alcohol dehydrogenases, catalytic domain"/>
    <property type="match status" value="2"/>
</dbReference>
<name>A0A6G8IBU7_9BURK</name>
<dbReference type="InterPro" id="IPR036291">
    <property type="entry name" value="NAD(P)-bd_dom_sf"/>
</dbReference>
<evidence type="ECO:0000313" key="4">
    <source>
        <dbReference type="Proteomes" id="UP000503162"/>
    </source>
</evidence>
<organism evidence="3 4">
    <name type="scientific">Hydrogenophaga crocea</name>
    <dbReference type="NCBI Taxonomy" id="2716225"/>
    <lineage>
        <taxon>Bacteria</taxon>
        <taxon>Pseudomonadati</taxon>
        <taxon>Pseudomonadota</taxon>
        <taxon>Betaproteobacteria</taxon>
        <taxon>Burkholderiales</taxon>
        <taxon>Comamonadaceae</taxon>
        <taxon>Hydrogenophaga</taxon>
    </lineage>
</organism>
<dbReference type="SUPFAM" id="SSF50129">
    <property type="entry name" value="GroES-like"/>
    <property type="match status" value="1"/>
</dbReference>
<keyword evidence="1" id="KW-0560">Oxidoreductase</keyword>
<keyword evidence="4" id="KW-1185">Reference proteome</keyword>
<reference evidence="3 4" key="1">
    <citation type="submission" date="2020-03" db="EMBL/GenBank/DDBJ databases">
        <title>Hydrogenophaga sp. nov. isolated from cyanobacterial mat.</title>
        <authorList>
            <person name="Thorat V."/>
            <person name="Kirdat K."/>
            <person name="Tiwarekar B."/>
            <person name="Costa E.D."/>
            <person name="Yadav A."/>
        </authorList>
    </citation>
    <scope>NUCLEOTIDE SEQUENCE [LARGE SCALE GENOMIC DNA]</scope>
    <source>
        <strain evidence="3 4">BA0156</strain>
    </source>
</reference>
<dbReference type="KEGG" id="hcz:G9Q37_00125"/>
<evidence type="ECO:0000313" key="3">
    <source>
        <dbReference type="EMBL" id="QIM50647.1"/>
    </source>
</evidence>
<dbReference type="AlphaFoldDB" id="A0A6G8IBU7"/>
<dbReference type="InterPro" id="IPR005903">
    <property type="entry name" value="BchC"/>
</dbReference>
<dbReference type="PANTHER" id="PTHR43189">
    <property type="entry name" value="ZINC-TYPE ALCOHOL DEHYDROGENASE-LIKE PROTEIN C1198.01-RELATED"/>
    <property type="match status" value="1"/>
</dbReference>